<evidence type="ECO:0000313" key="2">
    <source>
        <dbReference type="EMBL" id="VDN33174.1"/>
    </source>
</evidence>
<name>A0A3P7MTZ0_CYLGO</name>
<dbReference type="InterPro" id="IPR043708">
    <property type="entry name" value="DUF5648"/>
</dbReference>
<dbReference type="EMBL" id="UYRV01122282">
    <property type="protein sequence ID" value="VDN33174.1"/>
    <property type="molecule type" value="Genomic_DNA"/>
</dbReference>
<dbReference type="Proteomes" id="UP000271889">
    <property type="component" value="Unassembled WGS sequence"/>
</dbReference>
<dbReference type="Pfam" id="PF18885">
    <property type="entry name" value="DUF5648"/>
    <property type="match status" value="1"/>
</dbReference>
<evidence type="ECO:0000313" key="3">
    <source>
        <dbReference type="Proteomes" id="UP000271889"/>
    </source>
</evidence>
<protein>
    <recommendedName>
        <fullName evidence="1">DUF5648 domain-containing protein</fullName>
    </recommendedName>
</protein>
<keyword evidence="3" id="KW-1185">Reference proteome</keyword>
<feature type="domain" description="DUF5648" evidence="1">
    <location>
        <begin position="105"/>
        <end position="177"/>
    </location>
</feature>
<accession>A0A3P7MTZ0</accession>
<sequence>MLPLFKDSTTQWSIGIDITLKSNQFQRSFPMDTIKSVTSPGRMITVATYNQQGAEISLRCPQLVPLLAALNAGANAQKLTTTLAELNGLVRSGWYRIQQVDAQKLTTSLAELNGLVRSGWYRIQQVGYCVNGRACGATKPLRELRVTSKPGDVVYTTDANEFAILNSNGPFQGSGTGAVCYLW</sequence>
<dbReference type="OrthoDB" id="5848094at2759"/>
<organism evidence="2 3">
    <name type="scientific">Cylicostephanus goldi</name>
    <name type="common">Nematode worm</name>
    <dbReference type="NCBI Taxonomy" id="71465"/>
    <lineage>
        <taxon>Eukaryota</taxon>
        <taxon>Metazoa</taxon>
        <taxon>Ecdysozoa</taxon>
        <taxon>Nematoda</taxon>
        <taxon>Chromadorea</taxon>
        <taxon>Rhabditida</taxon>
        <taxon>Rhabditina</taxon>
        <taxon>Rhabditomorpha</taxon>
        <taxon>Strongyloidea</taxon>
        <taxon>Strongylidae</taxon>
        <taxon>Cylicostephanus</taxon>
    </lineage>
</organism>
<gene>
    <name evidence="2" type="ORF">CGOC_LOCUS12317</name>
</gene>
<reference evidence="2 3" key="1">
    <citation type="submission" date="2018-11" db="EMBL/GenBank/DDBJ databases">
        <authorList>
            <consortium name="Pathogen Informatics"/>
        </authorList>
    </citation>
    <scope>NUCLEOTIDE SEQUENCE [LARGE SCALE GENOMIC DNA]</scope>
</reference>
<dbReference type="AlphaFoldDB" id="A0A3P7MTZ0"/>
<evidence type="ECO:0000259" key="1">
    <source>
        <dbReference type="Pfam" id="PF18885"/>
    </source>
</evidence>
<proteinExistence type="predicted"/>